<name>M1DWD4_SOLTU</name>
<keyword evidence="2" id="KW-1185">Reference proteome</keyword>
<proteinExistence type="predicted"/>
<dbReference type="InParanoid" id="M1DWD4"/>
<dbReference type="PaxDb" id="4113-PGSC0003DMT400095469"/>
<evidence type="ECO:0000313" key="1">
    <source>
        <dbReference type="EnsemblPlants" id="PGSC0003DMT400095469"/>
    </source>
</evidence>
<dbReference type="EnsemblPlants" id="PGSC0003DMT400095469">
    <property type="protein sequence ID" value="PGSC0003DMT400095469"/>
    <property type="gene ID" value="PGSC0003DMG400045040"/>
</dbReference>
<reference evidence="1" key="2">
    <citation type="submission" date="2015-06" db="UniProtKB">
        <authorList>
            <consortium name="EnsemblPlants"/>
        </authorList>
    </citation>
    <scope>IDENTIFICATION</scope>
    <source>
        <strain evidence="1">DM1-3 516 R44</strain>
    </source>
</reference>
<evidence type="ECO:0000313" key="2">
    <source>
        <dbReference type="Proteomes" id="UP000011115"/>
    </source>
</evidence>
<accession>M1DWD4</accession>
<protein>
    <submittedName>
        <fullName evidence="1">Uncharacterized protein</fullName>
    </submittedName>
</protein>
<sequence length="101" mass="11784">MTTGQNRTRSDGIINVLRKFIQLVWYIRGGEEYASTPEAAKNFLAFWYARKDGEHRGSLVVRRSRRWYGKMKTVERGTRLVRGNELVRRLMVFGFVEVGEG</sequence>
<dbReference type="AlphaFoldDB" id="M1DWD4"/>
<dbReference type="Proteomes" id="UP000011115">
    <property type="component" value="Unassembled WGS sequence"/>
</dbReference>
<reference evidence="2" key="1">
    <citation type="journal article" date="2011" name="Nature">
        <title>Genome sequence and analysis of the tuber crop potato.</title>
        <authorList>
            <consortium name="The Potato Genome Sequencing Consortium"/>
        </authorList>
    </citation>
    <scope>NUCLEOTIDE SEQUENCE [LARGE SCALE GENOMIC DNA]</scope>
    <source>
        <strain evidence="2">cv. DM1-3 516 R44</strain>
    </source>
</reference>
<organism evidence="1 2">
    <name type="scientific">Solanum tuberosum</name>
    <name type="common">Potato</name>
    <dbReference type="NCBI Taxonomy" id="4113"/>
    <lineage>
        <taxon>Eukaryota</taxon>
        <taxon>Viridiplantae</taxon>
        <taxon>Streptophyta</taxon>
        <taxon>Embryophyta</taxon>
        <taxon>Tracheophyta</taxon>
        <taxon>Spermatophyta</taxon>
        <taxon>Magnoliopsida</taxon>
        <taxon>eudicotyledons</taxon>
        <taxon>Gunneridae</taxon>
        <taxon>Pentapetalae</taxon>
        <taxon>asterids</taxon>
        <taxon>lamiids</taxon>
        <taxon>Solanales</taxon>
        <taxon>Solanaceae</taxon>
        <taxon>Solanoideae</taxon>
        <taxon>Solaneae</taxon>
        <taxon>Solanum</taxon>
    </lineage>
</organism>
<dbReference type="Gramene" id="PGSC0003DMT400095469">
    <property type="protein sequence ID" value="PGSC0003DMT400095469"/>
    <property type="gene ID" value="PGSC0003DMG400045040"/>
</dbReference>
<dbReference type="HOGENOM" id="CLU_2445091_0_0_1"/>